<dbReference type="AlphaFoldDB" id="A0A2C9KY67"/>
<dbReference type="Proteomes" id="UP001165740">
    <property type="component" value="Chromosome 1"/>
</dbReference>
<dbReference type="OMA" id="HEDCHEC"/>
<dbReference type="Gene3D" id="3.30.720.220">
    <property type="match status" value="1"/>
</dbReference>
<evidence type="ECO:0000313" key="3">
    <source>
        <dbReference type="Proteomes" id="UP000076420"/>
    </source>
</evidence>
<accession>A0A2C9KY67</accession>
<dbReference type="OrthoDB" id="5971907at2759"/>
<evidence type="ECO:0000313" key="6">
    <source>
        <dbReference type="RefSeq" id="XP_055887135.1"/>
    </source>
</evidence>
<proteinExistence type="predicted"/>
<evidence type="ECO:0000256" key="1">
    <source>
        <dbReference type="SAM" id="Phobius"/>
    </source>
</evidence>
<reference evidence="2" key="1">
    <citation type="submission" date="2020-05" db="UniProtKB">
        <authorList>
            <consortium name="EnsemblMetazoa"/>
        </authorList>
    </citation>
    <scope>IDENTIFICATION</scope>
    <source>
        <strain evidence="2">BB02</strain>
    </source>
</reference>
<dbReference type="PANTHER" id="PTHR13041">
    <property type="entry name" value="JTB PROTEIN-RELATED"/>
    <property type="match status" value="1"/>
</dbReference>
<dbReference type="PANTHER" id="PTHR13041:SF3">
    <property type="entry name" value="PROTEIN JTB"/>
    <property type="match status" value="1"/>
</dbReference>
<dbReference type="EnsemblMetazoa" id="BGLB024912-RA">
    <property type="protein sequence ID" value="BGLB024912-PA"/>
    <property type="gene ID" value="BGLB024912"/>
</dbReference>
<dbReference type="InterPro" id="IPR008657">
    <property type="entry name" value="JTB"/>
</dbReference>
<dbReference type="GO" id="GO:0000281">
    <property type="term" value="P:mitotic cytokinesis"/>
    <property type="evidence" value="ECO:0007669"/>
    <property type="project" value="TreeGrafter"/>
</dbReference>
<evidence type="ECO:0000313" key="7">
    <source>
        <dbReference type="RefSeq" id="XP_055887139.1"/>
    </source>
</evidence>
<dbReference type="GO" id="GO:0030496">
    <property type="term" value="C:midbody"/>
    <property type="evidence" value="ECO:0007669"/>
    <property type="project" value="TreeGrafter"/>
</dbReference>
<dbReference type="KEGG" id="bgt:106073415"/>
<keyword evidence="1" id="KW-1133">Transmembrane helix</keyword>
<dbReference type="GO" id="GO:0005819">
    <property type="term" value="C:spindle"/>
    <property type="evidence" value="ECO:0007669"/>
    <property type="project" value="TreeGrafter"/>
</dbReference>
<evidence type="ECO:0000313" key="2">
    <source>
        <dbReference type="EnsemblMetazoa" id="BGLB024912-PA"/>
    </source>
</evidence>
<protein>
    <submittedName>
        <fullName evidence="5 6">Protein JTB-like</fullName>
    </submittedName>
</protein>
<feature type="transmembrane region" description="Helical" evidence="1">
    <location>
        <begin position="111"/>
        <end position="131"/>
    </location>
</feature>
<dbReference type="VEuPathDB" id="VectorBase:BGLAX_035101"/>
<name>A0A2C9KY67_BIOGL</name>
<feature type="transmembrane region" description="Helical" evidence="1">
    <location>
        <begin position="12"/>
        <end position="32"/>
    </location>
</feature>
<keyword evidence="4" id="KW-1185">Reference proteome</keyword>
<dbReference type="Pfam" id="PF05439">
    <property type="entry name" value="JTB"/>
    <property type="match status" value="1"/>
</dbReference>
<keyword evidence="1" id="KW-0472">Membrane</keyword>
<dbReference type="GO" id="GO:0016020">
    <property type="term" value="C:membrane"/>
    <property type="evidence" value="ECO:0007669"/>
    <property type="project" value="InterPro"/>
</dbReference>
<evidence type="ECO:0000313" key="5">
    <source>
        <dbReference type="RefSeq" id="XP_055887128.1"/>
    </source>
</evidence>
<dbReference type="GO" id="GO:0005813">
    <property type="term" value="C:centrosome"/>
    <property type="evidence" value="ECO:0007669"/>
    <property type="project" value="TreeGrafter"/>
</dbReference>
<evidence type="ECO:0000313" key="4">
    <source>
        <dbReference type="Proteomes" id="UP001165740"/>
    </source>
</evidence>
<dbReference type="Proteomes" id="UP000076420">
    <property type="component" value="Unassembled WGS sequence"/>
</dbReference>
<dbReference type="RefSeq" id="XP_055887128.1">
    <property type="nucleotide sequence ID" value="XM_056031153.1"/>
</dbReference>
<organism evidence="2 3">
    <name type="scientific">Biomphalaria glabrata</name>
    <name type="common">Bloodfluke planorb</name>
    <name type="synonym">Freshwater snail</name>
    <dbReference type="NCBI Taxonomy" id="6526"/>
    <lineage>
        <taxon>Eukaryota</taxon>
        <taxon>Metazoa</taxon>
        <taxon>Spiralia</taxon>
        <taxon>Lophotrochozoa</taxon>
        <taxon>Mollusca</taxon>
        <taxon>Gastropoda</taxon>
        <taxon>Heterobranchia</taxon>
        <taxon>Euthyneura</taxon>
        <taxon>Panpulmonata</taxon>
        <taxon>Hygrophila</taxon>
        <taxon>Lymnaeoidea</taxon>
        <taxon>Planorbidae</taxon>
        <taxon>Biomphalaria</taxon>
    </lineage>
</organism>
<dbReference type="VEuPathDB" id="VectorBase:BGLB024912"/>
<keyword evidence="1" id="KW-0812">Transmembrane</keyword>
<reference evidence="5 6" key="2">
    <citation type="submission" date="2025-04" db="UniProtKB">
        <authorList>
            <consortium name="RefSeq"/>
        </authorList>
    </citation>
    <scope>IDENTIFICATION</scope>
</reference>
<dbReference type="RefSeq" id="XP_055887135.1">
    <property type="nucleotide sequence ID" value="XM_056031160.1"/>
</dbReference>
<dbReference type="GO" id="GO:0005737">
    <property type="term" value="C:cytoplasm"/>
    <property type="evidence" value="ECO:0007669"/>
    <property type="project" value="TreeGrafter"/>
</dbReference>
<dbReference type="RefSeq" id="XP_055887139.1">
    <property type="nucleotide sequence ID" value="XM_056031164.1"/>
</dbReference>
<gene>
    <name evidence="2" type="primary">106073415</name>
    <name evidence="5 6 7" type="synonym">LOC106073415</name>
</gene>
<sequence>MMIEVFTKKRILILSAFVASFTIAALVLKSHWEYTRQLAMQEESIKSKVKKAASCDVFSSVSHCQRCPKEELRSEISYCMQTGYKELIKCDNGKEEYIWCDISPAVEESDFWKFELCTLLLGLSSYAVVYLRQRKLDKRLMEKINKQIAAGI</sequence>